<comment type="caution">
    <text evidence="2">The sequence shown here is derived from an EMBL/GenBank/DDBJ whole genome shotgun (WGS) entry which is preliminary data.</text>
</comment>
<gene>
    <name evidence="2" type="ORF">HHI_00345</name>
</gene>
<dbReference type="PRINTS" id="PR00412">
    <property type="entry name" value="EPOXHYDRLASE"/>
</dbReference>
<dbReference type="InterPro" id="IPR000073">
    <property type="entry name" value="AB_hydrolase_1"/>
</dbReference>
<dbReference type="PANTHER" id="PTHR43798">
    <property type="entry name" value="MONOACYLGLYCEROL LIPASE"/>
    <property type="match status" value="1"/>
</dbReference>
<dbReference type="PRINTS" id="PR00111">
    <property type="entry name" value="ABHYDROLASE"/>
</dbReference>
<evidence type="ECO:0000313" key="3">
    <source>
        <dbReference type="Proteomes" id="UP000025061"/>
    </source>
</evidence>
<dbReference type="OrthoDB" id="9804723at2"/>
<dbReference type="GO" id="GO:0016020">
    <property type="term" value="C:membrane"/>
    <property type="evidence" value="ECO:0007669"/>
    <property type="project" value="TreeGrafter"/>
</dbReference>
<dbReference type="InterPro" id="IPR029058">
    <property type="entry name" value="AB_hydrolase_fold"/>
</dbReference>
<reference evidence="2 3" key="1">
    <citation type="submission" date="2013-04" db="EMBL/GenBank/DDBJ databases">
        <title>Hyphomonas hirschiana VP5 Genome Sequencing.</title>
        <authorList>
            <person name="Lai Q."/>
            <person name="Shao Z."/>
        </authorList>
    </citation>
    <scope>NUCLEOTIDE SEQUENCE [LARGE SCALE GENOMIC DNA]</scope>
    <source>
        <strain evidence="2 3">VP5</strain>
    </source>
</reference>
<keyword evidence="2" id="KW-0378">Hydrolase</keyword>
<sequence length="332" mass="36431">MKVMRTPDARFENLPDYPFAPHYHNVTAPDGTPLRMHYLDEGPRDGEILLCLHGQPSWSYLYRKMIPLLTAAGYRVLAPDLIGFGKSDKPGAIEDYSYSGHAAWLEEWMLALDLTGLTLVCQDWGGLLGLRLAGMHPDRFKRLVVANTGLPDSRQLAPQMSEMLGMLYPQVPVPSASDVGDAFRSGAPGAFLFWVKYAAEAPDFAVRDVFGLLSDISDDAVLNGYEAPFPDETYLAGARRFPSLVPLLPNGAEERAKNDAAWAVLEKFEKPVLTAFADDDPVTKGGEAAFQTRIPGAKGQNHVTISGGGHFLQEHRPEAFSQAIITFMRANP</sequence>
<dbReference type="PANTHER" id="PTHR43798:SF24">
    <property type="entry name" value="CIS-3-ALKYL-4-ALKYLOXETAN-2-ONE DECARBOXYLASE"/>
    <property type="match status" value="1"/>
</dbReference>
<evidence type="ECO:0000259" key="1">
    <source>
        <dbReference type="Pfam" id="PF00561"/>
    </source>
</evidence>
<protein>
    <submittedName>
        <fullName evidence="2">Haloalkane dehalogenase</fullName>
        <ecNumber evidence="2">3.8.1.5</ecNumber>
    </submittedName>
</protein>
<evidence type="ECO:0000313" key="2">
    <source>
        <dbReference type="EMBL" id="KCZ96082.1"/>
    </source>
</evidence>
<accession>A0A059FZH0</accession>
<organism evidence="2 3">
    <name type="scientific">Hyphomonas hirschiana VP5</name>
    <dbReference type="NCBI Taxonomy" id="1280951"/>
    <lineage>
        <taxon>Bacteria</taxon>
        <taxon>Pseudomonadati</taxon>
        <taxon>Pseudomonadota</taxon>
        <taxon>Alphaproteobacteria</taxon>
        <taxon>Hyphomonadales</taxon>
        <taxon>Hyphomonadaceae</taxon>
        <taxon>Hyphomonas</taxon>
    </lineage>
</organism>
<feature type="domain" description="AB hydrolase-1" evidence="1">
    <location>
        <begin position="48"/>
        <end position="315"/>
    </location>
</feature>
<dbReference type="EC" id="3.8.1.5" evidence="2"/>
<dbReference type="AlphaFoldDB" id="A0A059FZH0"/>
<dbReference type="InterPro" id="IPR000639">
    <property type="entry name" value="Epox_hydrolase-like"/>
</dbReference>
<proteinExistence type="predicted"/>
<dbReference type="Pfam" id="PF00561">
    <property type="entry name" value="Abhydrolase_1"/>
    <property type="match status" value="1"/>
</dbReference>
<dbReference type="Gene3D" id="3.40.50.1820">
    <property type="entry name" value="alpha/beta hydrolase"/>
    <property type="match status" value="1"/>
</dbReference>
<dbReference type="EMBL" id="ARYI01000001">
    <property type="protein sequence ID" value="KCZ96082.1"/>
    <property type="molecule type" value="Genomic_DNA"/>
</dbReference>
<name>A0A059FZH0_9PROT</name>
<dbReference type="GO" id="GO:0018786">
    <property type="term" value="F:haloalkane dehalogenase activity"/>
    <property type="evidence" value="ECO:0007669"/>
    <property type="project" value="UniProtKB-EC"/>
</dbReference>
<dbReference type="InterPro" id="IPR050266">
    <property type="entry name" value="AB_hydrolase_sf"/>
</dbReference>
<dbReference type="SUPFAM" id="SSF53474">
    <property type="entry name" value="alpha/beta-Hydrolases"/>
    <property type="match status" value="1"/>
</dbReference>
<dbReference type="NCBIfam" id="NF002043">
    <property type="entry name" value="PRK00870.1"/>
    <property type="match status" value="1"/>
</dbReference>
<dbReference type="RefSeq" id="WP_011646009.1">
    <property type="nucleotide sequence ID" value="NZ_ARYI01000001.1"/>
</dbReference>
<keyword evidence="3" id="KW-1185">Reference proteome</keyword>
<dbReference type="Proteomes" id="UP000025061">
    <property type="component" value="Unassembled WGS sequence"/>
</dbReference>
<dbReference type="PATRIC" id="fig|1280951.3.peg.69"/>